<dbReference type="Gene3D" id="3.30.460.10">
    <property type="entry name" value="Beta Polymerase, domain 2"/>
    <property type="match status" value="1"/>
</dbReference>
<feature type="domain" description="Polymerase nucleotidyl transferase" evidence="10">
    <location>
        <begin position="11"/>
        <end position="93"/>
    </location>
</feature>
<keyword evidence="2" id="KW-1277">Toxin-antitoxin system</keyword>
<dbReference type="AlphaFoldDB" id="A0A7U7GAR3"/>
<dbReference type="PANTHER" id="PTHR33571:SF12">
    <property type="entry name" value="BSL3053 PROTEIN"/>
    <property type="match status" value="1"/>
</dbReference>
<accession>A0A7U7GAR3</accession>
<evidence type="ECO:0000256" key="9">
    <source>
        <dbReference type="ARBA" id="ARBA00038276"/>
    </source>
</evidence>
<keyword evidence="12" id="KW-1185">Reference proteome</keyword>
<evidence type="ECO:0000259" key="10">
    <source>
        <dbReference type="Pfam" id="PF01909"/>
    </source>
</evidence>
<comment type="caution">
    <text evidence="11">The sequence shown here is derived from an EMBL/GenBank/DDBJ whole genome shotgun (WGS) entry which is preliminary data.</text>
</comment>
<dbReference type="InterPro" id="IPR043519">
    <property type="entry name" value="NT_sf"/>
</dbReference>
<evidence type="ECO:0000313" key="11">
    <source>
        <dbReference type="EMBL" id="CDH44656.1"/>
    </source>
</evidence>
<keyword evidence="7" id="KW-0067">ATP-binding</keyword>
<dbReference type="GO" id="GO:0046872">
    <property type="term" value="F:metal ion binding"/>
    <property type="evidence" value="ECO:0007669"/>
    <property type="project" value="UniProtKB-KW"/>
</dbReference>
<evidence type="ECO:0000256" key="4">
    <source>
        <dbReference type="ARBA" id="ARBA00022695"/>
    </source>
</evidence>
<evidence type="ECO:0000256" key="7">
    <source>
        <dbReference type="ARBA" id="ARBA00022840"/>
    </source>
</evidence>
<dbReference type="GO" id="GO:0016779">
    <property type="term" value="F:nucleotidyltransferase activity"/>
    <property type="evidence" value="ECO:0007669"/>
    <property type="project" value="UniProtKB-KW"/>
</dbReference>
<evidence type="ECO:0000256" key="5">
    <source>
        <dbReference type="ARBA" id="ARBA00022723"/>
    </source>
</evidence>
<evidence type="ECO:0000313" key="12">
    <source>
        <dbReference type="Proteomes" id="UP000019184"/>
    </source>
</evidence>
<evidence type="ECO:0000256" key="6">
    <source>
        <dbReference type="ARBA" id="ARBA00022741"/>
    </source>
</evidence>
<dbReference type="InterPro" id="IPR002934">
    <property type="entry name" value="Polymerase_NTP_transf_dom"/>
</dbReference>
<evidence type="ECO:0000256" key="1">
    <source>
        <dbReference type="ARBA" id="ARBA00001946"/>
    </source>
</evidence>
<keyword evidence="4" id="KW-0548">Nucleotidyltransferase</keyword>
<dbReference type="PANTHER" id="PTHR33571">
    <property type="entry name" value="SSL8005 PROTEIN"/>
    <property type="match status" value="1"/>
</dbReference>
<dbReference type="Proteomes" id="UP000019184">
    <property type="component" value="Unassembled WGS sequence"/>
</dbReference>
<sequence length="97" mass="11165">MKRDQALSVLRERRTEIERRFSVKRLALFGSMARDEAREDSDVDVLVEFEGSATFAGYFGLKDYLEQLLGRPVDLVTEKGLKPRARPHVEKDLIRVA</sequence>
<gene>
    <name evidence="11" type="ORF">BN874_180019</name>
</gene>
<evidence type="ECO:0000256" key="2">
    <source>
        <dbReference type="ARBA" id="ARBA00022649"/>
    </source>
</evidence>
<dbReference type="Pfam" id="PF01909">
    <property type="entry name" value="NTP_transf_2"/>
    <property type="match status" value="1"/>
</dbReference>
<comment type="similarity">
    <text evidence="9">Belongs to the MntA antitoxin family.</text>
</comment>
<comment type="cofactor">
    <cofactor evidence="1">
        <name>Mg(2+)</name>
        <dbReference type="ChEBI" id="CHEBI:18420"/>
    </cofactor>
</comment>
<dbReference type="CDD" id="cd05403">
    <property type="entry name" value="NT_KNTase_like"/>
    <property type="match status" value="1"/>
</dbReference>
<dbReference type="InterPro" id="IPR052038">
    <property type="entry name" value="Type-VII_TA_antitoxin"/>
</dbReference>
<protein>
    <submittedName>
        <fullName evidence="11">DNA polymerase beta domain protein region</fullName>
    </submittedName>
</protein>
<keyword evidence="5" id="KW-0479">Metal-binding</keyword>
<reference evidence="11 12" key="1">
    <citation type="journal article" date="2014" name="ISME J.">
        <title>Candidatus Competibacter-lineage genomes retrieved from metagenomes reveal functional metabolic diversity.</title>
        <authorList>
            <person name="McIlroy S.J."/>
            <person name="Albertsen M."/>
            <person name="Andresen E.K."/>
            <person name="Saunders A.M."/>
            <person name="Kristiansen R."/>
            <person name="Stokholm-Bjerregaard M."/>
            <person name="Nielsen K.L."/>
            <person name="Nielsen P.H."/>
        </authorList>
    </citation>
    <scope>NUCLEOTIDE SEQUENCE [LARGE SCALE GENOMIC DNA]</scope>
    <source>
        <strain evidence="11 12">Run_B_J11</strain>
    </source>
</reference>
<dbReference type="RefSeq" id="WP_034431834.1">
    <property type="nucleotide sequence ID" value="NZ_CBTK010000090.1"/>
</dbReference>
<keyword evidence="8" id="KW-0460">Magnesium</keyword>
<name>A0A7U7GAR3_9GAMM</name>
<dbReference type="GO" id="GO:0005524">
    <property type="term" value="F:ATP binding"/>
    <property type="evidence" value="ECO:0007669"/>
    <property type="project" value="UniProtKB-KW"/>
</dbReference>
<organism evidence="11 12">
    <name type="scientific">Candidatus Contendobacter odensis Run_B_J11</name>
    <dbReference type="NCBI Taxonomy" id="1400861"/>
    <lineage>
        <taxon>Bacteria</taxon>
        <taxon>Pseudomonadati</taxon>
        <taxon>Pseudomonadota</taxon>
        <taxon>Gammaproteobacteria</taxon>
        <taxon>Candidatus Competibacteraceae</taxon>
        <taxon>Candidatus Contendibacter</taxon>
    </lineage>
</organism>
<dbReference type="EMBL" id="CBTK010000090">
    <property type="protein sequence ID" value="CDH44656.1"/>
    <property type="molecule type" value="Genomic_DNA"/>
</dbReference>
<keyword evidence="3" id="KW-0808">Transferase</keyword>
<keyword evidence="6" id="KW-0547">Nucleotide-binding</keyword>
<evidence type="ECO:0000256" key="8">
    <source>
        <dbReference type="ARBA" id="ARBA00022842"/>
    </source>
</evidence>
<evidence type="ECO:0000256" key="3">
    <source>
        <dbReference type="ARBA" id="ARBA00022679"/>
    </source>
</evidence>
<dbReference type="SUPFAM" id="SSF81301">
    <property type="entry name" value="Nucleotidyltransferase"/>
    <property type="match status" value="1"/>
</dbReference>
<proteinExistence type="inferred from homology"/>